<dbReference type="Gene3D" id="3.40.190.10">
    <property type="entry name" value="Periplasmic binding protein-like II"/>
    <property type="match status" value="2"/>
</dbReference>
<gene>
    <name evidence="3" type="ORF">ACFQ3W_14710</name>
</gene>
<proteinExistence type="predicted"/>
<dbReference type="EMBL" id="JBHTLM010000010">
    <property type="protein sequence ID" value="MFD1177542.1"/>
    <property type="molecule type" value="Genomic_DNA"/>
</dbReference>
<accession>A0ABW3RZ50</accession>
<dbReference type="SUPFAM" id="SSF53850">
    <property type="entry name" value="Periplasmic binding protein-like II"/>
    <property type="match status" value="1"/>
</dbReference>
<dbReference type="Proteomes" id="UP001597262">
    <property type="component" value="Unassembled WGS sequence"/>
</dbReference>
<dbReference type="Pfam" id="PF13343">
    <property type="entry name" value="SBP_bac_6"/>
    <property type="match status" value="1"/>
</dbReference>
<evidence type="ECO:0000313" key="4">
    <source>
        <dbReference type="Proteomes" id="UP001597262"/>
    </source>
</evidence>
<comment type="caution">
    <text evidence="3">The sequence shown here is derived from an EMBL/GenBank/DDBJ whole genome shotgun (WGS) entry which is preliminary data.</text>
</comment>
<feature type="chain" id="PRO_5046558240" evidence="2">
    <location>
        <begin position="24"/>
        <end position="374"/>
    </location>
</feature>
<keyword evidence="1 2" id="KW-0732">Signal</keyword>
<evidence type="ECO:0000313" key="3">
    <source>
        <dbReference type="EMBL" id="MFD1177542.1"/>
    </source>
</evidence>
<dbReference type="PROSITE" id="PS51257">
    <property type="entry name" value="PROKAR_LIPOPROTEIN"/>
    <property type="match status" value="1"/>
</dbReference>
<reference evidence="4" key="1">
    <citation type="journal article" date="2019" name="Int. J. Syst. Evol. Microbiol.">
        <title>The Global Catalogue of Microorganisms (GCM) 10K type strain sequencing project: providing services to taxonomists for standard genome sequencing and annotation.</title>
        <authorList>
            <consortium name="The Broad Institute Genomics Platform"/>
            <consortium name="The Broad Institute Genome Sequencing Center for Infectious Disease"/>
            <person name="Wu L."/>
            <person name="Ma J."/>
        </authorList>
    </citation>
    <scope>NUCLEOTIDE SEQUENCE [LARGE SCALE GENOMIC DNA]</scope>
    <source>
        <strain evidence="4">CCUG 59189</strain>
    </source>
</reference>
<protein>
    <submittedName>
        <fullName evidence="3">ABC transporter substrate-binding protein</fullName>
    </submittedName>
</protein>
<feature type="signal peptide" evidence="2">
    <location>
        <begin position="1"/>
        <end position="23"/>
    </location>
</feature>
<evidence type="ECO:0000256" key="2">
    <source>
        <dbReference type="SAM" id="SignalP"/>
    </source>
</evidence>
<evidence type="ECO:0000256" key="1">
    <source>
        <dbReference type="ARBA" id="ARBA00022729"/>
    </source>
</evidence>
<dbReference type="PANTHER" id="PTHR30006">
    <property type="entry name" value="THIAMINE-BINDING PERIPLASMIC PROTEIN-RELATED"/>
    <property type="match status" value="1"/>
</dbReference>
<dbReference type="PANTHER" id="PTHR30006:SF2">
    <property type="entry name" value="ABC TRANSPORTER SUBSTRATE-BINDING PROTEIN"/>
    <property type="match status" value="1"/>
</dbReference>
<keyword evidence="4" id="KW-1185">Reference proteome</keyword>
<name>A0ABW3RZ50_9BACL</name>
<dbReference type="RefSeq" id="WP_379319990.1">
    <property type="nucleotide sequence ID" value="NZ_JBHTLM010000010.1"/>
</dbReference>
<sequence length="374" mass="40700">MKKRWHKGTGMILTLALVTALSACSGGSKDTTAGTAAANNNASAPQTVSLEDITKLAKEEGQVVSVGMPDNWANWKETWADILSTYGLKHTDTDMSSAEEIAKFDAEKNKPTADIGDVGIAFGPVAVDKGVTQPYKTANWDEIPDWAKDKDGHWVVGYQGTISFFTDKNLVKNAPKSWEDLKNGDYKIIVGDVTKAAQAQMAVVAAAYAFGGDEKNIEPGIAFFEELAKKGRISLSEASVANIEKGEVPVTLLWDFNALGYRDQLGKDRFDVAIPKEGSVVGGYATIINKYAPHPNAAKLAREFILSDEGQINLAKGYARPIRSSVKLPDDVAAKLLPQEEYANAKPIGDYKVWEETAKKLPQLWQERVLVHLN</sequence>
<organism evidence="3 4">
    <name type="scientific">Paenibacillus puldeungensis</name>
    <dbReference type="NCBI Taxonomy" id="696536"/>
    <lineage>
        <taxon>Bacteria</taxon>
        <taxon>Bacillati</taxon>
        <taxon>Bacillota</taxon>
        <taxon>Bacilli</taxon>
        <taxon>Bacillales</taxon>
        <taxon>Paenibacillaceae</taxon>
        <taxon>Paenibacillus</taxon>
    </lineage>
</organism>